<proteinExistence type="predicted"/>
<name>A0ACA9RRI5_9GLOM</name>
<reference evidence="1" key="1">
    <citation type="submission" date="2021-06" db="EMBL/GenBank/DDBJ databases">
        <authorList>
            <person name="Kallberg Y."/>
            <person name="Tangrot J."/>
            <person name="Rosling A."/>
        </authorList>
    </citation>
    <scope>NUCLEOTIDE SEQUENCE</scope>
    <source>
        <strain evidence="1">MA461A</strain>
    </source>
</reference>
<evidence type="ECO:0000313" key="2">
    <source>
        <dbReference type="Proteomes" id="UP000789920"/>
    </source>
</evidence>
<comment type="caution">
    <text evidence="1">The sequence shown here is derived from an EMBL/GenBank/DDBJ whole genome shotgun (WGS) entry which is preliminary data.</text>
</comment>
<accession>A0ACA9RRI5</accession>
<dbReference type="Proteomes" id="UP000789920">
    <property type="component" value="Unassembled WGS sequence"/>
</dbReference>
<dbReference type="EMBL" id="CAJVQC010062959">
    <property type="protein sequence ID" value="CAG8803213.1"/>
    <property type="molecule type" value="Genomic_DNA"/>
</dbReference>
<feature type="non-terminal residue" evidence="1">
    <location>
        <position position="1"/>
    </location>
</feature>
<protein>
    <submittedName>
        <fullName evidence="1">12049_t:CDS:1</fullName>
    </submittedName>
</protein>
<feature type="non-terminal residue" evidence="1">
    <location>
        <position position="297"/>
    </location>
</feature>
<organism evidence="1 2">
    <name type="scientific">Racocetra persica</name>
    <dbReference type="NCBI Taxonomy" id="160502"/>
    <lineage>
        <taxon>Eukaryota</taxon>
        <taxon>Fungi</taxon>
        <taxon>Fungi incertae sedis</taxon>
        <taxon>Mucoromycota</taxon>
        <taxon>Glomeromycotina</taxon>
        <taxon>Glomeromycetes</taxon>
        <taxon>Diversisporales</taxon>
        <taxon>Gigasporaceae</taxon>
        <taxon>Racocetra</taxon>
    </lineage>
</organism>
<gene>
    <name evidence="1" type="ORF">RPERSI_LOCUS21476</name>
</gene>
<sequence>EIEYRTHRPIAHLFDMIAGTSTGGIIAAGLSAKQFKPMYMIEDRVVYTYSDLVPIFTASDLLNIYRNGTKSLFTKSTSWFNIPIWSNVHNRYTNEGRSTMFKQYFEEARLSNSLTELVIPAANENYTHLFTRYDACKNIGNNEINNTFADVLMATTAAPTFFPPYKIGSKTFIDGGIHLNSPASTAYSEAIRYNVPEEKISVLSLGTGCYLPDPSNADQYNLLFWAQNLPNFMISAQESNTDREMYTKLKDRYQRWQIFFEEPIGLDDHDSIPHLLELGYQYIEELDSSDENPINKL</sequence>
<evidence type="ECO:0000313" key="1">
    <source>
        <dbReference type="EMBL" id="CAG8803213.1"/>
    </source>
</evidence>
<keyword evidence="2" id="KW-1185">Reference proteome</keyword>